<dbReference type="AlphaFoldDB" id="A0A6J6LGS1"/>
<reference evidence="1" key="1">
    <citation type="submission" date="2020-05" db="EMBL/GenBank/DDBJ databases">
        <authorList>
            <person name="Chiriac C."/>
            <person name="Salcher M."/>
            <person name="Ghai R."/>
            <person name="Kavagutti S V."/>
        </authorList>
    </citation>
    <scope>NUCLEOTIDE SEQUENCE</scope>
</reference>
<organism evidence="1">
    <name type="scientific">freshwater metagenome</name>
    <dbReference type="NCBI Taxonomy" id="449393"/>
    <lineage>
        <taxon>unclassified sequences</taxon>
        <taxon>metagenomes</taxon>
        <taxon>ecological metagenomes</taxon>
    </lineage>
</organism>
<evidence type="ECO:0000313" key="1">
    <source>
        <dbReference type="EMBL" id="CAB4660801.1"/>
    </source>
</evidence>
<sequence>MTTPGEQPDEGTGQEVVLVVNQVPSPGATNPVSELVGLAAGLVGAVASVIDHTVTAGVNAALDRVVPIAVNVVVDRIDLTKIVLERVDIDAIVASANMDKIIDRVPMVDIANYIIDEIDLPKIIRESTGGIATDAVNAARMQTLSIDEFINKIADSVMFRRKGRNSESPTSSDSASGQ</sequence>
<proteinExistence type="predicted"/>
<accession>A0A6J6LGS1</accession>
<protein>
    <submittedName>
        <fullName evidence="1">Unannotated protein</fullName>
    </submittedName>
</protein>
<gene>
    <name evidence="1" type="ORF">UFOPK2310_00037</name>
</gene>
<dbReference type="EMBL" id="CAEZWW010000002">
    <property type="protein sequence ID" value="CAB4660801.1"/>
    <property type="molecule type" value="Genomic_DNA"/>
</dbReference>
<name>A0A6J6LGS1_9ZZZZ</name>